<dbReference type="InterPro" id="IPR006626">
    <property type="entry name" value="PbH1"/>
</dbReference>
<dbReference type="AlphaFoldDB" id="A0A7S4W7Y4"/>
<dbReference type="EMBL" id="HBNR01073266">
    <property type="protein sequence ID" value="CAE4649287.1"/>
    <property type="molecule type" value="Transcribed_RNA"/>
</dbReference>
<reference evidence="1" key="1">
    <citation type="submission" date="2021-01" db="EMBL/GenBank/DDBJ databases">
        <authorList>
            <person name="Corre E."/>
            <person name="Pelletier E."/>
            <person name="Niang G."/>
            <person name="Scheremetjew M."/>
            <person name="Finn R."/>
            <person name="Kale V."/>
            <person name="Holt S."/>
            <person name="Cochrane G."/>
            <person name="Meng A."/>
            <person name="Brown T."/>
            <person name="Cohen L."/>
        </authorList>
    </citation>
    <scope>NUCLEOTIDE SEQUENCE</scope>
    <source>
        <strain evidence="1">CCMP3105</strain>
    </source>
</reference>
<name>A0A7S4W7Y4_9DINO</name>
<sequence length="307" mass="31787">MPACAEEAPAPPTLPLHLCLRAALFADFAAWATRWRPVCRGAALPPEWYAENCSPGCVCFLRAEGSRSGRFALQAAVDAFLGPRRAPAGGTEASRGTLPVLVLLPGQHKGPLFLDRPCLLVAWGAHGAAQLVWAEAPRTATRSGSMAALHLGEGASGARICNLHVQTAKFGWAAAIDGGVPAMAGCSIQGGGVTLRGGAPQLDHCTVSGSDGDAVLVEVSCGHGAGLPLLRSCTITGARIDGVSLDTDAQIEGCTISGNGRHGVRLDADLKLSKSDLQRANCIHDNAQRMAWGEDVCVELFAEGDIL</sequence>
<accession>A0A7S4W7Y4</accession>
<dbReference type="Gene3D" id="2.160.20.10">
    <property type="entry name" value="Single-stranded right-handed beta-helix, Pectin lyase-like"/>
    <property type="match status" value="1"/>
</dbReference>
<evidence type="ECO:0008006" key="2">
    <source>
        <dbReference type="Google" id="ProtNLM"/>
    </source>
</evidence>
<dbReference type="InterPro" id="IPR011050">
    <property type="entry name" value="Pectin_lyase_fold/virulence"/>
</dbReference>
<organism evidence="1">
    <name type="scientific">Alexandrium monilatum</name>
    <dbReference type="NCBI Taxonomy" id="311494"/>
    <lineage>
        <taxon>Eukaryota</taxon>
        <taxon>Sar</taxon>
        <taxon>Alveolata</taxon>
        <taxon>Dinophyceae</taxon>
        <taxon>Gonyaulacales</taxon>
        <taxon>Pyrocystaceae</taxon>
        <taxon>Alexandrium</taxon>
    </lineage>
</organism>
<dbReference type="SUPFAM" id="SSF51126">
    <property type="entry name" value="Pectin lyase-like"/>
    <property type="match status" value="1"/>
</dbReference>
<protein>
    <recommendedName>
        <fullName evidence="2">Right handed beta helix domain-containing protein</fullName>
    </recommendedName>
</protein>
<evidence type="ECO:0000313" key="1">
    <source>
        <dbReference type="EMBL" id="CAE4649287.1"/>
    </source>
</evidence>
<gene>
    <name evidence="1" type="ORF">AMON00008_LOCUS51971</name>
</gene>
<proteinExistence type="predicted"/>
<dbReference type="SMART" id="SM00710">
    <property type="entry name" value="PbH1"/>
    <property type="match status" value="2"/>
</dbReference>
<dbReference type="InterPro" id="IPR012334">
    <property type="entry name" value="Pectin_lyas_fold"/>
</dbReference>